<dbReference type="RefSeq" id="WP_252166448.1">
    <property type="nucleotide sequence ID" value="NZ_CP084930.1"/>
</dbReference>
<accession>A0ABY4X6V9</accession>
<evidence type="ECO:0000313" key="3">
    <source>
        <dbReference type="Proteomes" id="UP001056937"/>
    </source>
</evidence>
<gene>
    <name evidence="2" type="ORF">LHA26_15360</name>
</gene>
<keyword evidence="3" id="KW-1185">Reference proteome</keyword>
<feature type="compositionally biased region" description="Basic and acidic residues" evidence="1">
    <location>
        <begin position="84"/>
        <end position="97"/>
    </location>
</feature>
<organism evidence="2 3">
    <name type="scientific">Sphingomonas morindae</name>
    <dbReference type="NCBI Taxonomy" id="1541170"/>
    <lineage>
        <taxon>Bacteria</taxon>
        <taxon>Pseudomonadati</taxon>
        <taxon>Pseudomonadota</taxon>
        <taxon>Alphaproteobacteria</taxon>
        <taxon>Sphingomonadales</taxon>
        <taxon>Sphingomonadaceae</taxon>
        <taxon>Sphingomonas</taxon>
    </lineage>
</organism>
<reference evidence="2" key="1">
    <citation type="journal article" date="2022" name="Toxins">
        <title>Genomic Analysis of Sphingopyxis sp. USTB-05 for Biodegrading Cyanobacterial Hepatotoxins.</title>
        <authorList>
            <person name="Liu C."/>
            <person name="Xu Q."/>
            <person name="Zhao Z."/>
            <person name="Zhang H."/>
            <person name="Liu X."/>
            <person name="Yin C."/>
            <person name="Liu Y."/>
            <person name="Yan H."/>
        </authorList>
    </citation>
    <scope>NUCLEOTIDE SEQUENCE</scope>
    <source>
        <strain evidence="2">NBD5</strain>
    </source>
</reference>
<dbReference type="Proteomes" id="UP001056937">
    <property type="component" value="Chromosome 1"/>
</dbReference>
<protein>
    <submittedName>
        <fullName evidence="2">Uncharacterized protein</fullName>
    </submittedName>
</protein>
<feature type="compositionally biased region" description="Basic residues" evidence="1">
    <location>
        <begin position="98"/>
        <end position="109"/>
    </location>
</feature>
<evidence type="ECO:0000313" key="2">
    <source>
        <dbReference type="EMBL" id="USI72640.1"/>
    </source>
</evidence>
<proteinExistence type="predicted"/>
<name>A0ABY4X6V9_9SPHN</name>
<evidence type="ECO:0000256" key="1">
    <source>
        <dbReference type="SAM" id="MobiDB-lite"/>
    </source>
</evidence>
<sequence>MTDPASLLESDEDQLAFFAAALISDDPADLEDVLALVARARGLTLDAPAPRMSHGLHSFPSALAPPPAAPHASDPPTPSRSRPRAAERARARMESRRAARRARRGRPPK</sequence>
<dbReference type="EMBL" id="CP084930">
    <property type="protein sequence ID" value="USI72640.1"/>
    <property type="molecule type" value="Genomic_DNA"/>
</dbReference>
<feature type="compositionally biased region" description="Pro residues" evidence="1">
    <location>
        <begin position="63"/>
        <end position="78"/>
    </location>
</feature>
<feature type="region of interest" description="Disordered" evidence="1">
    <location>
        <begin position="47"/>
        <end position="109"/>
    </location>
</feature>